<name>A0A6J5P1Q3_9CAUD</name>
<evidence type="ECO:0000313" key="2">
    <source>
        <dbReference type="EMBL" id="CAB4186512.1"/>
    </source>
</evidence>
<dbReference type="EMBL" id="LR797100">
    <property type="protein sequence ID" value="CAB4186512.1"/>
    <property type="molecule type" value="Genomic_DNA"/>
</dbReference>
<sequence length="60" mass="6791">MNITLSFTQEQLSIINASLMEAPYKLAAPLIADINLQIQKKFDAKVDEQQMENNNIQPTI</sequence>
<organism evidence="1">
    <name type="scientific">uncultured Caudovirales phage</name>
    <dbReference type="NCBI Taxonomy" id="2100421"/>
    <lineage>
        <taxon>Viruses</taxon>
        <taxon>Duplodnaviria</taxon>
        <taxon>Heunggongvirae</taxon>
        <taxon>Uroviricota</taxon>
        <taxon>Caudoviricetes</taxon>
        <taxon>Peduoviridae</taxon>
        <taxon>Maltschvirus</taxon>
        <taxon>Maltschvirus maltsch</taxon>
    </lineage>
</organism>
<evidence type="ECO:0000313" key="1">
    <source>
        <dbReference type="EMBL" id="CAB4163165.1"/>
    </source>
</evidence>
<reference evidence="1" key="1">
    <citation type="submission" date="2020-04" db="EMBL/GenBank/DDBJ databases">
        <authorList>
            <person name="Chiriac C."/>
            <person name="Salcher M."/>
            <person name="Ghai R."/>
            <person name="Kavagutti S V."/>
        </authorList>
    </citation>
    <scope>NUCLEOTIDE SEQUENCE</scope>
</reference>
<proteinExistence type="predicted"/>
<accession>A0A6J5P1Q3</accession>
<protein>
    <submittedName>
        <fullName evidence="1">Uncharacterized protein</fullName>
    </submittedName>
</protein>
<dbReference type="EMBL" id="LR796745">
    <property type="protein sequence ID" value="CAB4163165.1"/>
    <property type="molecule type" value="Genomic_DNA"/>
</dbReference>
<gene>
    <name evidence="2" type="ORF">UFOVP1148_16</name>
    <name evidence="1" type="ORF">UFOVP809_5</name>
</gene>